<evidence type="ECO:0000259" key="1">
    <source>
        <dbReference type="Pfam" id="PF05899"/>
    </source>
</evidence>
<dbReference type="Gene3D" id="2.60.120.10">
    <property type="entry name" value="Jelly Rolls"/>
    <property type="match status" value="1"/>
</dbReference>
<dbReference type="InterPro" id="IPR011051">
    <property type="entry name" value="RmlC_Cupin_sf"/>
</dbReference>
<feature type="domain" description="(S)-ureidoglycine aminohydrolase cupin" evidence="1">
    <location>
        <begin position="43"/>
        <end position="113"/>
    </location>
</feature>
<gene>
    <name evidence="2" type="ORF">H7J73_23340</name>
</gene>
<dbReference type="Proteomes" id="UP001526201">
    <property type="component" value="Unassembled WGS sequence"/>
</dbReference>
<accession>A0ABT3CHH8</accession>
<dbReference type="RefSeq" id="WP_264070150.1">
    <property type="nucleotide sequence ID" value="NZ_JACKTY010000038.1"/>
</dbReference>
<dbReference type="Pfam" id="PF05899">
    <property type="entry name" value="Cupin_3"/>
    <property type="match status" value="1"/>
</dbReference>
<sequence length="116" mass="12328">MTSQAVITPILAGAVDAELEDWGPLEEATGAPMATHGFEVWVDGTSSAGIWQCAPGPSHWTLETNEVIYLVAGRMTVTPDGGEPAEIGVGDVAVFPLGWTGSWDIHETVRKVYSIF</sequence>
<proteinExistence type="predicted"/>
<dbReference type="SUPFAM" id="SSF51182">
    <property type="entry name" value="RmlC-like cupins"/>
    <property type="match status" value="1"/>
</dbReference>
<evidence type="ECO:0000313" key="2">
    <source>
        <dbReference type="EMBL" id="MCV7228954.1"/>
    </source>
</evidence>
<dbReference type="InterPro" id="IPR014710">
    <property type="entry name" value="RmlC-like_jellyroll"/>
</dbReference>
<name>A0ABT3CHH8_9MYCO</name>
<dbReference type="PANTHER" id="PTHR40943:SF1">
    <property type="entry name" value="CYTOPLASMIC PROTEIN"/>
    <property type="match status" value="1"/>
</dbReference>
<comment type="caution">
    <text evidence="2">The sequence shown here is derived from an EMBL/GenBank/DDBJ whole genome shotgun (WGS) entry which is preliminary data.</text>
</comment>
<evidence type="ECO:0000313" key="3">
    <source>
        <dbReference type="Proteomes" id="UP001526201"/>
    </source>
</evidence>
<protein>
    <submittedName>
        <fullName evidence="2">DUF861 domain-containing protein</fullName>
    </submittedName>
</protein>
<reference evidence="2 3" key="1">
    <citation type="journal article" date="2022" name="BMC Genomics">
        <title>Comparative genome analysis of mycobacteria focusing on tRNA and non-coding RNA.</title>
        <authorList>
            <person name="Behra P.R.K."/>
            <person name="Pettersson B.M.F."/>
            <person name="Ramesh M."/>
            <person name="Das S."/>
            <person name="Dasgupta S."/>
            <person name="Kirsebom L.A."/>
        </authorList>
    </citation>
    <scope>NUCLEOTIDE SEQUENCE [LARGE SCALE GENOMIC DNA]</scope>
    <source>
        <strain evidence="2 3">DSM 44078</strain>
    </source>
</reference>
<dbReference type="CDD" id="cd02227">
    <property type="entry name" value="cupin_TM1112-like"/>
    <property type="match status" value="1"/>
</dbReference>
<dbReference type="InterPro" id="IPR008579">
    <property type="entry name" value="UGlyAH_Cupin_dom"/>
</dbReference>
<dbReference type="PANTHER" id="PTHR40943">
    <property type="entry name" value="CYTOPLASMIC PROTEIN-RELATED"/>
    <property type="match status" value="1"/>
</dbReference>
<dbReference type="EMBL" id="JACKTY010000038">
    <property type="protein sequence ID" value="MCV7228954.1"/>
    <property type="molecule type" value="Genomic_DNA"/>
</dbReference>
<organism evidence="2 3">
    <name type="scientific">Mycolicibacterium komossense</name>
    <dbReference type="NCBI Taxonomy" id="1779"/>
    <lineage>
        <taxon>Bacteria</taxon>
        <taxon>Bacillati</taxon>
        <taxon>Actinomycetota</taxon>
        <taxon>Actinomycetes</taxon>
        <taxon>Mycobacteriales</taxon>
        <taxon>Mycobacteriaceae</taxon>
        <taxon>Mycolicibacterium</taxon>
    </lineage>
</organism>
<keyword evidence="3" id="KW-1185">Reference proteome</keyword>